<dbReference type="RefSeq" id="WP_087651566.1">
    <property type="nucleotide sequence ID" value="NZ_CP021509.1"/>
</dbReference>
<reference evidence="1 2" key="1">
    <citation type="submission" date="2017-05" db="EMBL/GenBank/DDBJ databases">
        <title>Genome sequence of Acetobacter pasteurianus subsp. pasteurianus strain SRCM101342.</title>
        <authorList>
            <person name="Cho S.H."/>
        </authorList>
    </citation>
    <scope>NUCLEOTIDE SEQUENCE [LARGE SCALE GENOMIC DNA]</scope>
    <source>
        <strain evidence="1 2">SRCM101342</strain>
    </source>
</reference>
<dbReference type="InterPro" id="IPR011050">
    <property type="entry name" value="Pectin_lyase_fold/virulence"/>
</dbReference>
<evidence type="ECO:0000313" key="1">
    <source>
        <dbReference type="EMBL" id="ARW47217.1"/>
    </source>
</evidence>
<organism evidence="1 2">
    <name type="scientific">Acetobacter pasteurianus subsp. pasteurianus</name>
    <dbReference type="NCBI Taxonomy" id="481145"/>
    <lineage>
        <taxon>Bacteria</taxon>
        <taxon>Pseudomonadati</taxon>
        <taxon>Pseudomonadota</taxon>
        <taxon>Alphaproteobacteria</taxon>
        <taxon>Acetobacterales</taxon>
        <taxon>Acetobacteraceae</taxon>
        <taxon>Acetobacter</taxon>
    </lineage>
</organism>
<dbReference type="EMBL" id="CP021509">
    <property type="protein sequence ID" value="ARW47217.1"/>
    <property type="molecule type" value="Genomic_DNA"/>
</dbReference>
<proteinExistence type="predicted"/>
<evidence type="ECO:0008006" key="3">
    <source>
        <dbReference type="Google" id="ProtNLM"/>
    </source>
</evidence>
<evidence type="ECO:0000313" key="2">
    <source>
        <dbReference type="Proteomes" id="UP000196205"/>
    </source>
</evidence>
<dbReference type="Proteomes" id="UP000196205">
    <property type="component" value="Chromosome"/>
</dbReference>
<gene>
    <name evidence="1" type="ORF">S1001342_00862</name>
</gene>
<dbReference type="SUPFAM" id="SSF51126">
    <property type="entry name" value="Pectin lyase-like"/>
    <property type="match status" value="1"/>
</dbReference>
<sequence length="516" mass="54992">MVAVVFDAKHNMLPSLIILCTIALGKLSVSAYGQSLPVQMRLQDEPIDIAESVQRISSMRHQPWKKKVDANDNEDLDNETDISAAVTKARGATFFRKQADRQADFVSAVDYLQPGQSASDFMNGKIDAEPAIAAALATGKSVQLPCGYYLLNEPLPTLTQFGQALSGVSQSCTTIAVNFSSGDVIKYTGSYQAIHDLEFYVTKQMTLGAVIHAYKSGVSQLYNLNVQGGVYNGIVVDGANGTHITHVVLQPPFLPGVIALNPQLGPAYAGNSGITVTGDKVTGVLSVDTFINDVNISQYKFGLYVDYASGIYSGSGLDIVGSLHALIFTPGNGETVNGVQFTNVLGDTSYSDNWYFTGSGLINEIMCVNCWASSSITGAGLKADNLNVGSGQITFNSSTFLNNFAQGLNLNGMANWNLTNDVFEMNSRQGRSKAPDIGIYKNAGDFIRIQNSFIGKGGRIAALGAPSNATYAVDAIDYHLSGHLILSGNQASSHTVRMFNLPSNKGNVIVVDNQGN</sequence>
<name>A0A1Y0Y433_ACEPA</name>
<accession>A0A1Y0Y433</accession>
<protein>
    <recommendedName>
        <fullName evidence="3">Pectate lyase superfamily protein domain-containing protein</fullName>
    </recommendedName>
</protein>
<dbReference type="AlphaFoldDB" id="A0A1Y0Y433"/>
<dbReference type="OrthoDB" id="10006213at2"/>